<sequence>MFELFFCRSGNLFSVNELSMRQLVEAMLNSGSVFYVGR</sequence>
<reference evidence="1 2" key="1">
    <citation type="journal article" date="2002" name="Proc. Natl. Acad. Sci. U.S.A.">
        <title>The complete genome sequence of Chlorobium tepidum TLS, a photosynthetic, anaerobic, green-sulfur bacterium.</title>
        <authorList>
            <person name="Eisen J.A."/>
            <person name="Nelson K.E."/>
            <person name="Paulsen I.T."/>
            <person name="Heidelberg J.F."/>
            <person name="Wu M."/>
            <person name="Dodson R.J."/>
            <person name="Deboy R."/>
            <person name="Gwinn M.L."/>
            <person name="Nelson W.C."/>
            <person name="Haft D.H."/>
            <person name="Hickey E.K."/>
            <person name="Peterson J.D."/>
            <person name="Durkin A.S."/>
            <person name="Kolonay J.L."/>
            <person name="Yang F."/>
            <person name="Holt I."/>
            <person name="Umayam L.A."/>
            <person name="Mason T."/>
            <person name="Brenner M."/>
            <person name="Shea T.P."/>
            <person name="Parksey D."/>
            <person name="Nierman W.C."/>
            <person name="Feldblyum T.V."/>
            <person name="Hansen C.L."/>
            <person name="Craven M.B."/>
            <person name="Radune D."/>
            <person name="Vamathevan J."/>
            <person name="Khouri H."/>
            <person name="White O."/>
            <person name="Gruber T.M."/>
            <person name="Ketchum K.A."/>
            <person name="Venter J.C."/>
            <person name="Tettelin H."/>
            <person name="Bryant D.A."/>
            <person name="Fraser C.M."/>
        </authorList>
    </citation>
    <scope>NUCLEOTIDE SEQUENCE [LARGE SCALE GENOMIC DNA]</scope>
    <source>
        <strain evidence="2">ATCC 49652 / DSM 12025 / NBRC 103806 / TLS</strain>
    </source>
</reference>
<dbReference type="Proteomes" id="UP000001007">
    <property type="component" value="Chromosome"/>
</dbReference>
<evidence type="ECO:0000313" key="1">
    <source>
        <dbReference type="EMBL" id="AAM72758.1"/>
    </source>
</evidence>
<name>Q8KC93_CHLTE</name>
<evidence type="ECO:0000313" key="2">
    <source>
        <dbReference type="Proteomes" id="UP000001007"/>
    </source>
</evidence>
<dbReference type="KEGG" id="cte:CT1532"/>
<proteinExistence type="predicted"/>
<dbReference type="EMBL" id="AE006470">
    <property type="protein sequence ID" value="AAM72758.1"/>
    <property type="molecule type" value="Genomic_DNA"/>
</dbReference>
<organism evidence="1 2">
    <name type="scientific">Chlorobaculum tepidum (strain ATCC 49652 / DSM 12025 / NBRC 103806 / TLS)</name>
    <name type="common">Chlorobium tepidum</name>
    <dbReference type="NCBI Taxonomy" id="194439"/>
    <lineage>
        <taxon>Bacteria</taxon>
        <taxon>Pseudomonadati</taxon>
        <taxon>Chlorobiota</taxon>
        <taxon>Chlorobiia</taxon>
        <taxon>Chlorobiales</taxon>
        <taxon>Chlorobiaceae</taxon>
        <taxon>Chlorobaculum</taxon>
    </lineage>
</organism>
<dbReference type="STRING" id="194439.CT1532"/>
<protein>
    <submittedName>
        <fullName evidence="1">Uncharacterized protein</fullName>
    </submittedName>
</protein>
<dbReference type="AlphaFoldDB" id="Q8KC93"/>
<dbReference type="EnsemblBacteria" id="AAM72758">
    <property type="protein sequence ID" value="AAM72758"/>
    <property type="gene ID" value="CT1532"/>
</dbReference>
<dbReference type="HOGENOM" id="CLU_3326334_0_0_10"/>
<keyword evidence="2" id="KW-1185">Reference proteome</keyword>
<accession>Q8KC93</accession>
<gene>
    <name evidence="1" type="ordered locus">CT1532</name>
</gene>